<keyword evidence="2" id="KW-0808">Transferase</keyword>
<evidence type="ECO:0000256" key="2">
    <source>
        <dbReference type="ARBA" id="ARBA00022679"/>
    </source>
</evidence>
<dbReference type="GO" id="GO:0005524">
    <property type="term" value="F:ATP binding"/>
    <property type="evidence" value="ECO:0007669"/>
    <property type="project" value="UniProtKB-UniRule"/>
</dbReference>
<dbReference type="InterPro" id="IPR011009">
    <property type="entry name" value="Kinase-like_dom_sf"/>
</dbReference>
<dbReference type="FunFam" id="3.30.200.20:FF:000042">
    <property type="entry name" value="Aurora kinase A"/>
    <property type="match status" value="1"/>
</dbReference>
<keyword evidence="10" id="KW-1185">Reference proteome</keyword>
<dbReference type="AlphaFoldDB" id="A0AAV0VJB3"/>
<comment type="caution">
    <text evidence="9">The sequence shown here is derived from an EMBL/GenBank/DDBJ whole genome shotgun (WGS) entry which is preliminary data.</text>
</comment>
<dbReference type="InterPro" id="IPR017441">
    <property type="entry name" value="Protein_kinase_ATP_BS"/>
</dbReference>
<evidence type="ECO:0000256" key="5">
    <source>
        <dbReference type="ARBA" id="ARBA00022840"/>
    </source>
</evidence>
<evidence type="ECO:0000256" key="1">
    <source>
        <dbReference type="ARBA" id="ARBA00022527"/>
    </source>
</evidence>
<keyword evidence="5 6" id="KW-0067">ATP-binding</keyword>
<evidence type="ECO:0000256" key="4">
    <source>
        <dbReference type="ARBA" id="ARBA00022777"/>
    </source>
</evidence>
<evidence type="ECO:0000256" key="7">
    <source>
        <dbReference type="RuleBase" id="RU000304"/>
    </source>
</evidence>
<dbReference type="PANTHER" id="PTHR24342">
    <property type="entry name" value="SERINE/THREONINE-PROTEIN KINASE 17"/>
    <property type="match status" value="1"/>
</dbReference>
<dbReference type="PANTHER" id="PTHR24342:SF20">
    <property type="entry name" value="MYOSIN LIGHT CHAIN KINASE, SMOOTH MUSCLE"/>
    <property type="match status" value="1"/>
</dbReference>
<dbReference type="InterPro" id="IPR000719">
    <property type="entry name" value="Prot_kinase_dom"/>
</dbReference>
<keyword evidence="1 7" id="KW-0723">Serine/threonine-protein kinase</keyword>
<protein>
    <recommendedName>
        <fullName evidence="8">Protein kinase domain-containing protein</fullName>
    </recommendedName>
</protein>
<dbReference type="EMBL" id="CARXXK010000001">
    <property type="protein sequence ID" value="CAI6344331.1"/>
    <property type="molecule type" value="Genomic_DNA"/>
</dbReference>
<dbReference type="PROSITE" id="PS00107">
    <property type="entry name" value="PROTEIN_KINASE_ATP"/>
    <property type="match status" value="1"/>
</dbReference>
<dbReference type="Gene3D" id="3.30.200.20">
    <property type="entry name" value="Phosphorylase Kinase, domain 1"/>
    <property type="match status" value="1"/>
</dbReference>
<dbReference type="GO" id="GO:0004674">
    <property type="term" value="F:protein serine/threonine kinase activity"/>
    <property type="evidence" value="ECO:0007669"/>
    <property type="project" value="UniProtKB-KW"/>
</dbReference>
<gene>
    <name evidence="9" type="ORF">MEUPH1_LOCUS1477</name>
</gene>
<dbReference type="Pfam" id="PF00069">
    <property type="entry name" value="Pkinase"/>
    <property type="match status" value="1"/>
</dbReference>
<reference evidence="9 10" key="1">
    <citation type="submission" date="2023-01" db="EMBL/GenBank/DDBJ databases">
        <authorList>
            <person name="Whitehead M."/>
        </authorList>
    </citation>
    <scope>NUCLEOTIDE SEQUENCE [LARGE SCALE GENOMIC DNA]</scope>
</reference>
<organism evidence="9 10">
    <name type="scientific">Macrosiphum euphorbiae</name>
    <name type="common">potato aphid</name>
    <dbReference type="NCBI Taxonomy" id="13131"/>
    <lineage>
        <taxon>Eukaryota</taxon>
        <taxon>Metazoa</taxon>
        <taxon>Ecdysozoa</taxon>
        <taxon>Arthropoda</taxon>
        <taxon>Hexapoda</taxon>
        <taxon>Insecta</taxon>
        <taxon>Pterygota</taxon>
        <taxon>Neoptera</taxon>
        <taxon>Paraneoptera</taxon>
        <taxon>Hemiptera</taxon>
        <taxon>Sternorrhyncha</taxon>
        <taxon>Aphidomorpha</taxon>
        <taxon>Aphidoidea</taxon>
        <taxon>Aphididae</taxon>
        <taxon>Macrosiphini</taxon>
        <taxon>Macrosiphum</taxon>
    </lineage>
</organism>
<feature type="domain" description="Protein kinase" evidence="8">
    <location>
        <begin position="5"/>
        <end position="235"/>
    </location>
</feature>
<name>A0AAV0VJB3_9HEMI</name>
<dbReference type="GO" id="GO:0005634">
    <property type="term" value="C:nucleus"/>
    <property type="evidence" value="ECO:0007669"/>
    <property type="project" value="TreeGrafter"/>
</dbReference>
<sequence length="235" mass="26943">MKDHYELQSEIGRGKFGTVFKCREKATSLMLAAKFVGILHKQDRRNVEREVEIMCELQHPRLIQLYDAFEANNAMCFILELVEGGELFERVIGDDFVLTEKAVTIFMRQICEGVQFIHSKNILHLDLKPENILCLTKTGNRIKIIDFSLARKFNPENKLQVLFGTPEFVAPEPRGVICYVLLSGLSSFMGETDVETMSNVTIAQYDFDDEAFDSISNDAKDFIKKLLVKDHKYGY</sequence>
<dbReference type="InterPro" id="IPR008271">
    <property type="entry name" value="Ser/Thr_kinase_AS"/>
</dbReference>
<dbReference type="SMART" id="SM00220">
    <property type="entry name" value="S_TKc"/>
    <property type="match status" value="1"/>
</dbReference>
<evidence type="ECO:0000313" key="9">
    <source>
        <dbReference type="EMBL" id="CAI6344331.1"/>
    </source>
</evidence>
<evidence type="ECO:0000256" key="3">
    <source>
        <dbReference type="ARBA" id="ARBA00022741"/>
    </source>
</evidence>
<comment type="similarity">
    <text evidence="7">Belongs to the protein kinase superfamily.</text>
</comment>
<accession>A0AAV0VJB3</accession>
<feature type="binding site" evidence="6">
    <location>
        <position position="34"/>
    </location>
    <ligand>
        <name>ATP</name>
        <dbReference type="ChEBI" id="CHEBI:30616"/>
    </ligand>
</feature>
<evidence type="ECO:0000259" key="8">
    <source>
        <dbReference type="PROSITE" id="PS50011"/>
    </source>
</evidence>
<dbReference type="GO" id="GO:0043065">
    <property type="term" value="P:positive regulation of apoptotic process"/>
    <property type="evidence" value="ECO:0007669"/>
    <property type="project" value="TreeGrafter"/>
</dbReference>
<dbReference type="Proteomes" id="UP001160148">
    <property type="component" value="Unassembled WGS sequence"/>
</dbReference>
<dbReference type="Gene3D" id="1.10.510.10">
    <property type="entry name" value="Transferase(Phosphotransferase) domain 1"/>
    <property type="match status" value="1"/>
</dbReference>
<evidence type="ECO:0000256" key="6">
    <source>
        <dbReference type="PROSITE-ProRule" id="PRU10141"/>
    </source>
</evidence>
<dbReference type="PROSITE" id="PS00108">
    <property type="entry name" value="PROTEIN_KINASE_ST"/>
    <property type="match status" value="1"/>
</dbReference>
<proteinExistence type="inferred from homology"/>
<dbReference type="SUPFAM" id="SSF56112">
    <property type="entry name" value="Protein kinase-like (PK-like)"/>
    <property type="match status" value="1"/>
</dbReference>
<evidence type="ECO:0000313" key="10">
    <source>
        <dbReference type="Proteomes" id="UP001160148"/>
    </source>
</evidence>
<dbReference type="GO" id="GO:0035556">
    <property type="term" value="P:intracellular signal transduction"/>
    <property type="evidence" value="ECO:0007669"/>
    <property type="project" value="TreeGrafter"/>
</dbReference>
<keyword evidence="3 6" id="KW-0547">Nucleotide-binding</keyword>
<dbReference type="PROSITE" id="PS50011">
    <property type="entry name" value="PROTEIN_KINASE_DOM"/>
    <property type="match status" value="1"/>
</dbReference>
<keyword evidence="4" id="KW-0418">Kinase</keyword>